<name>A0A812CD20_ACAPH</name>
<feature type="region of interest" description="Disordered" evidence="7">
    <location>
        <begin position="1"/>
        <end position="36"/>
    </location>
</feature>
<accession>A0A812CD20</accession>
<dbReference type="Pfam" id="PF19270">
    <property type="entry name" value="FBO_C"/>
    <property type="match status" value="1"/>
</dbReference>
<dbReference type="GO" id="GO:0005737">
    <property type="term" value="C:cytoplasm"/>
    <property type="evidence" value="ECO:0007669"/>
    <property type="project" value="UniProtKB-SubCell"/>
</dbReference>
<dbReference type="OrthoDB" id="2117972at2759"/>
<keyword evidence="4" id="KW-0963">Cytoplasm</keyword>
<evidence type="ECO:0000256" key="4">
    <source>
        <dbReference type="ARBA" id="ARBA00022490"/>
    </source>
</evidence>
<dbReference type="GO" id="GO:0031146">
    <property type="term" value="P:SCF-dependent proteasomal ubiquitin-dependent protein catabolic process"/>
    <property type="evidence" value="ECO:0007669"/>
    <property type="project" value="TreeGrafter"/>
</dbReference>
<evidence type="ECO:0000256" key="7">
    <source>
        <dbReference type="SAM" id="MobiDB-lite"/>
    </source>
</evidence>
<evidence type="ECO:0000256" key="6">
    <source>
        <dbReference type="ARBA" id="ARBA00022803"/>
    </source>
</evidence>
<evidence type="ECO:0000259" key="8">
    <source>
        <dbReference type="PROSITE" id="PS50181"/>
    </source>
</evidence>
<sequence length="449" mass="52284">MEEENLFPSPSDVEASEGEEEEEEEPPEYEDVNEMDEALSLERQLDDFRMRWQQELLVSQNSEESSNGAAVPGSSADTNHDRVLRSVDNMETVKNKAQWFYLEGIKAEQNGNLYDAVSFYRQAVQLVPDIEFQVNLTGQKPRQRQVSETSVGSNTSVEDLEESLQNQLNQLQASQNTICQAATEQRGTHISSLPVEVVMYIFKWVVSTELDTRSLEQLSQVCRGFYLCARDEELWKLVCTKIFKDVNCRSYKKYGSWRNMYYQKPHVRHNGCYISKCSYIRQGEKGLDHFYKPWHLVEYYRFVRFFPSGEIVMMSSPEEPSVCIPKLNIKSKHASMLTGFYRLSGNTITAVLTRVKSAENTNQYNRRNRRNCQNENEEAEQKFNVEFNLVTAGRRKFAKLQWKHYSARTFYRSSNGETVVEFELSEQNYPPLYFSRVKSFTCCSHMPLE</sequence>
<evidence type="ECO:0000256" key="3">
    <source>
        <dbReference type="ARBA" id="ARBA00019775"/>
    </source>
</evidence>
<dbReference type="SUPFAM" id="SSF81383">
    <property type="entry name" value="F-box domain"/>
    <property type="match status" value="1"/>
</dbReference>
<keyword evidence="6" id="KW-0802">TPR repeat</keyword>
<dbReference type="InterPro" id="IPR045464">
    <property type="entry name" value="Hrt3/FBXO9_C"/>
</dbReference>
<dbReference type="PROSITE" id="PS50181">
    <property type="entry name" value="FBOX"/>
    <property type="match status" value="1"/>
</dbReference>
<dbReference type="Proteomes" id="UP000597762">
    <property type="component" value="Unassembled WGS sequence"/>
</dbReference>
<keyword evidence="5" id="KW-0833">Ubl conjugation pathway</keyword>
<dbReference type="EMBL" id="CAHIKZ030001358">
    <property type="protein sequence ID" value="CAE1261157.1"/>
    <property type="molecule type" value="Genomic_DNA"/>
</dbReference>
<evidence type="ECO:0000256" key="1">
    <source>
        <dbReference type="ARBA" id="ARBA00004496"/>
    </source>
</evidence>
<dbReference type="InterPro" id="IPR036047">
    <property type="entry name" value="F-box-like_dom_sf"/>
</dbReference>
<evidence type="ECO:0000313" key="9">
    <source>
        <dbReference type="EMBL" id="CAE1261157.1"/>
    </source>
</evidence>
<feature type="domain" description="F-box" evidence="8">
    <location>
        <begin position="187"/>
        <end position="238"/>
    </location>
</feature>
<protein>
    <recommendedName>
        <fullName evidence="3">F-box only protein 9</fullName>
    </recommendedName>
</protein>
<evidence type="ECO:0000256" key="2">
    <source>
        <dbReference type="ARBA" id="ARBA00004906"/>
    </source>
</evidence>
<feature type="compositionally biased region" description="Polar residues" evidence="7">
    <location>
        <begin position="59"/>
        <end position="68"/>
    </location>
</feature>
<gene>
    <name evidence="9" type="ORF">SPHA_32593</name>
</gene>
<comment type="subcellular location">
    <subcellularLocation>
        <location evidence="1">Cytoplasm</location>
    </subcellularLocation>
</comment>
<comment type="pathway">
    <text evidence="2">Protein modification; protein ubiquitination.</text>
</comment>
<dbReference type="Pfam" id="PF12937">
    <property type="entry name" value="F-box-like"/>
    <property type="match status" value="1"/>
</dbReference>
<dbReference type="GO" id="GO:0019005">
    <property type="term" value="C:SCF ubiquitin ligase complex"/>
    <property type="evidence" value="ECO:0007669"/>
    <property type="project" value="TreeGrafter"/>
</dbReference>
<dbReference type="AlphaFoldDB" id="A0A812CD20"/>
<feature type="region of interest" description="Disordered" evidence="7">
    <location>
        <begin position="59"/>
        <end position="80"/>
    </location>
</feature>
<evidence type="ECO:0000313" key="10">
    <source>
        <dbReference type="Proteomes" id="UP000597762"/>
    </source>
</evidence>
<dbReference type="InterPro" id="IPR001810">
    <property type="entry name" value="F-box_dom"/>
</dbReference>
<reference evidence="9" key="1">
    <citation type="submission" date="2021-01" db="EMBL/GenBank/DDBJ databases">
        <authorList>
            <person name="Li R."/>
            <person name="Bekaert M."/>
        </authorList>
    </citation>
    <scope>NUCLEOTIDE SEQUENCE</scope>
    <source>
        <strain evidence="9">Farmed</strain>
    </source>
</reference>
<feature type="compositionally biased region" description="Acidic residues" evidence="7">
    <location>
        <begin position="14"/>
        <end position="36"/>
    </location>
</feature>
<evidence type="ECO:0000256" key="5">
    <source>
        <dbReference type="ARBA" id="ARBA00022786"/>
    </source>
</evidence>
<comment type="caution">
    <text evidence="9">The sequence shown here is derived from an EMBL/GenBank/DDBJ whole genome shotgun (WGS) entry which is preliminary data.</text>
</comment>
<dbReference type="PANTHER" id="PTHR12874:SF29">
    <property type="entry name" value="F-BOX ONLY PROTEIN 9"/>
    <property type="match status" value="1"/>
</dbReference>
<proteinExistence type="predicted"/>
<organism evidence="9 10">
    <name type="scientific">Acanthosepion pharaonis</name>
    <name type="common">Pharaoh cuttlefish</name>
    <name type="synonym">Sepia pharaonis</name>
    <dbReference type="NCBI Taxonomy" id="158019"/>
    <lineage>
        <taxon>Eukaryota</taxon>
        <taxon>Metazoa</taxon>
        <taxon>Spiralia</taxon>
        <taxon>Lophotrochozoa</taxon>
        <taxon>Mollusca</taxon>
        <taxon>Cephalopoda</taxon>
        <taxon>Coleoidea</taxon>
        <taxon>Decapodiformes</taxon>
        <taxon>Sepiida</taxon>
        <taxon>Sepiina</taxon>
        <taxon>Sepiidae</taxon>
        <taxon>Acanthosepion</taxon>
    </lineage>
</organism>
<dbReference type="Gene3D" id="1.20.1280.50">
    <property type="match status" value="1"/>
</dbReference>
<dbReference type="CDD" id="cd22089">
    <property type="entry name" value="F-box_FBXO9"/>
    <property type="match status" value="1"/>
</dbReference>
<dbReference type="PANTHER" id="PTHR12874">
    <property type="entry name" value="F-BOX ONLY PROTEIN 48-RELATED"/>
    <property type="match status" value="1"/>
</dbReference>
<dbReference type="FunFam" id="1.20.1280.50:FF:000012">
    <property type="entry name" value="F-box only protein 9"/>
    <property type="match status" value="1"/>
</dbReference>
<keyword evidence="10" id="KW-1185">Reference proteome</keyword>